<evidence type="ECO:0000256" key="6">
    <source>
        <dbReference type="ARBA" id="ARBA00023065"/>
    </source>
</evidence>
<accession>A0A2P6N1T0</accession>
<keyword evidence="3" id="KW-1003">Cell membrane</keyword>
<comment type="caution">
    <text evidence="10">The sequence shown here is derived from an EMBL/GenBank/DDBJ whole genome shotgun (WGS) entry which is preliminary data.</text>
</comment>
<comment type="subcellular location">
    <subcellularLocation>
        <location evidence="1">Cell membrane</location>
        <topology evidence="1">Multi-pass membrane protein</topology>
    </subcellularLocation>
</comment>
<dbReference type="OrthoDB" id="1368at2759"/>
<keyword evidence="6" id="KW-0406">Ion transport</keyword>
<keyword evidence="11" id="KW-1185">Reference proteome</keyword>
<keyword evidence="4 9" id="KW-0812">Transmembrane</keyword>
<feature type="repeat" description="ANK" evidence="8">
    <location>
        <begin position="342"/>
        <end position="374"/>
    </location>
</feature>
<dbReference type="GO" id="GO:0005254">
    <property type="term" value="F:chloride channel activity"/>
    <property type="evidence" value="ECO:0007669"/>
    <property type="project" value="InterPro"/>
</dbReference>
<evidence type="ECO:0000313" key="10">
    <source>
        <dbReference type="EMBL" id="PRP77891.1"/>
    </source>
</evidence>
<feature type="transmembrane region" description="Helical" evidence="9">
    <location>
        <begin position="741"/>
        <end position="763"/>
    </location>
</feature>
<keyword evidence="5 9" id="KW-1133">Transmembrane helix</keyword>
<dbReference type="PRINTS" id="PR01415">
    <property type="entry name" value="ANKYRIN"/>
</dbReference>
<evidence type="ECO:0000256" key="5">
    <source>
        <dbReference type="ARBA" id="ARBA00022989"/>
    </source>
</evidence>
<dbReference type="InterPro" id="IPR002110">
    <property type="entry name" value="Ankyrin_rpt"/>
</dbReference>
<feature type="transmembrane region" description="Helical" evidence="9">
    <location>
        <begin position="936"/>
        <end position="959"/>
    </location>
</feature>
<dbReference type="InParanoid" id="A0A2P6N1T0"/>
<dbReference type="PROSITE" id="PS50088">
    <property type="entry name" value="ANK_REPEAT"/>
    <property type="match status" value="4"/>
</dbReference>
<dbReference type="PANTHER" id="PTHR33281">
    <property type="entry name" value="UPF0187 PROTEIN YNEE"/>
    <property type="match status" value="1"/>
</dbReference>
<evidence type="ECO:0000256" key="8">
    <source>
        <dbReference type="PROSITE-ProRule" id="PRU00023"/>
    </source>
</evidence>
<evidence type="ECO:0000256" key="7">
    <source>
        <dbReference type="ARBA" id="ARBA00023136"/>
    </source>
</evidence>
<feature type="repeat" description="ANK" evidence="8">
    <location>
        <begin position="375"/>
        <end position="407"/>
    </location>
</feature>
<dbReference type="GO" id="GO:0005886">
    <property type="term" value="C:plasma membrane"/>
    <property type="evidence" value="ECO:0007669"/>
    <property type="project" value="UniProtKB-SubCell"/>
</dbReference>
<dbReference type="SUPFAM" id="SSF48403">
    <property type="entry name" value="Ankyrin repeat"/>
    <property type="match status" value="1"/>
</dbReference>
<dbReference type="PANTHER" id="PTHR33281:SF19">
    <property type="entry name" value="VOLTAGE-DEPENDENT ANION CHANNEL-FORMING PROTEIN YNEE"/>
    <property type="match status" value="1"/>
</dbReference>
<dbReference type="InterPro" id="IPR036770">
    <property type="entry name" value="Ankyrin_rpt-contain_sf"/>
</dbReference>
<protein>
    <submittedName>
        <fullName evidence="10">Uncharacterized protein</fullName>
    </submittedName>
</protein>
<keyword evidence="7 9" id="KW-0472">Membrane</keyword>
<evidence type="ECO:0000256" key="2">
    <source>
        <dbReference type="ARBA" id="ARBA00022448"/>
    </source>
</evidence>
<reference evidence="10 11" key="1">
    <citation type="journal article" date="2018" name="Genome Biol. Evol.">
        <title>Multiple Roots of Fruiting Body Formation in Amoebozoa.</title>
        <authorList>
            <person name="Hillmann F."/>
            <person name="Forbes G."/>
            <person name="Novohradska S."/>
            <person name="Ferling I."/>
            <person name="Riege K."/>
            <person name="Groth M."/>
            <person name="Westermann M."/>
            <person name="Marz M."/>
            <person name="Spaller T."/>
            <person name="Winckler T."/>
            <person name="Schaap P."/>
            <person name="Glockner G."/>
        </authorList>
    </citation>
    <scope>NUCLEOTIDE SEQUENCE [LARGE SCALE GENOMIC DNA]</scope>
    <source>
        <strain evidence="10 11">Jena</strain>
    </source>
</reference>
<dbReference type="PROSITE" id="PS50297">
    <property type="entry name" value="ANK_REP_REGION"/>
    <property type="match status" value="3"/>
</dbReference>
<dbReference type="InterPro" id="IPR044669">
    <property type="entry name" value="YneE/VCCN1/2-like"/>
</dbReference>
<keyword evidence="8" id="KW-0040">ANK repeat</keyword>
<feature type="transmembrane region" description="Helical" evidence="9">
    <location>
        <begin position="707"/>
        <end position="729"/>
    </location>
</feature>
<dbReference type="Pfam" id="PF12796">
    <property type="entry name" value="Ank_2"/>
    <property type="match status" value="2"/>
</dbReference>
<keyword evidence="2" id="KW-0813">Transport</keyword>
<organism evidence="10 11">
    <name type="scientific">Planoprotostelium fungivorum</name>
    <dbReference type="NCBI Taxonomy" id="1890364"/>
    <lineage>
        <taxon>Eukaryota</taxon>
        <taxon>Amoebozoa</taxon>
        <taxon>Evosea</taxon>
        <taxon>Variosea</taxon>
        <taxon>Cavosteliida</taxon>
        <taxon>Cavosteliaceae</taxon>
        <taxon>Planoprotostelium</taxon>
    </lineage>
</organism>
<feature type="repeat" description="ANK" evidence="8">
    <location>
        <begin position="441"/>
        <end position="473"/>
    </location>
</feature>
<dbReference type="Proteomes" id="UP000241769">
    <property type="component" value="Unassembled WGS sequence"/>
</dbReference>
<dbReference type="EMBL" id="MDYQ01000251">
    <property type="protein sequence ID" value="PRP77891.1"/>
    <property type="molecule type" value="Genomic_DNA"/>
</dbReference>
<evidence type="ECO:0000256" key="3">
    <source>
        <dbReference type="ARBA" id="ARBA00022475"/>
    </source>
</evidence>
<feature type="transmembrane region" description="Helical" evidence="9">
    <location>
        <begin position="641"/>
        <end position="663"/>
    </location>
</feature>
<name>A0A2P6N1T0_9EUKA</name>
<evidence type="ECO:0000256" key="9">
    <source>
        <dbReference type="SAM" id="Phobius"/>
    </source>
</evidence>
<dbReference type="SMART" id="SM00248">
    <property type="entry name" value="ANK"/>
    <property type="match status" value="8"/>
</dbReference>
<sequence>MRCSRTCGICEALVQQLQLEFEFDFSFLSLSQAFALSDCSQRSTGMLRLSALFALLALSSAQFTATCEFHFANLYGNWTPVTTFPWGTPQQGRVSCTNLPILNALQALPVMKVIPESNGASKETGAWLRSPDRYSDTFRLETNDVFALGSTTKAFHVSLRRYIADEDVYVNLASGPASVIKVPQNPVTVNQLNVTSIDAKGAGFAVDGPLKGRPFRVTVVWEASVLNIGQGQNITQVFPDGAPTGKIVMPRPRVTIGVNPTIFIWDVETGEFPGVVQTVGVGRHRPRLLTLRVSSQAFTLVCHTTVAVFKLHAQLWIWEDGEDEERLEELLSRTDVNQLDDHHQSALHYAAGKDNAKATQRLLDMGSDIEARDDAGSTPIFVAARNGSLSTLSLLIQRGCNLSATDASGVSPLMWSIICHHTEAALTLIEAGCNILCCDQHGMTAFLLAAKMGDLRVIESLISHGVDVNVRSKMGYNATHLAGVGGHINILEVLKRHGVDMITIDAENNSLLHLAIQTGNMNLCNWAVSNGNTIHHRNLHGLTPILVSATTGNGQLLHWCILQGSSLADRTLYGVTPFLICVSRGDISLCRYVLQMRPECLHDRTSSGVDAMTIAKHEQKEEMIEMLMEERQRRVIEGVTWGVKTLGVVTAAACLIFASTTLAEHRHTINMTKKTKKDRSIVTTVSTYSPSRPNIVKQFREAFKNPLVLAFRGSVLPSLCVPVTLLSLWSLTYVILHKYGLTLSLTSSLIPILSLVTGLLVSFRTSSAYDRWWEGRRCFSTITSLVRNYVRTVQVFVSEGEHDEDRRTKKELLNLLPAFVRATKHHLRDERGSIPDDVAPYLPDGYVSSSSHRNIENLPLEITFLLTQSAATLLSNKRIEPAHFSGLNSTVNALVDNLSSLERISTTPIPLAYQIHLKQLVTLYCLSLAPQLVDSLGFYCIFVTAFAAFAFFGIDYIGLEIENPFGYDFNDLPVEKFCREIENEVNHVRSIHYNPVDWTKAIDAGAHKKK</sequence>
<dbReference type="Gene3D" id="1.25.40.20">
    <property type="entry name" value="Ankyrin repeat-containing domain"/>
    <property type="match status" value="2"/>
</dbReference>
<proteinExistence type="predicted"/>
<dbReference type="Pfam" id="PF25539">
    <property type="entry name" value="Bestrophin_2"/>
    <property type="match status" value="1"/>
</dbReference>
<dbReference type="STRING" id="1890364.A0A2P6N1T0"/>
<gene>
    <name evidence="10" type="ORF">PROFUN_08565</name>
</gene>
<evidence type="ECO:0000313" key="11">
    <source>
        <dbReference type="Proteomes" id="UP000241769"/>
    </source>
</evidence>
<feature type="repeat" description="ANK" evidence="8">
    <location>
        <begin position="474"/>
        <end position="506"/>
    </location>
</feature>
<evidence type="ECO:0000256" key="4">
    <source>
        <dbReference type="ARBA" id="ARBA00022692"/>
    </source>
</evidence>
<dbReference type="AlphaFoldDB" id="A0A2P6N1T0"/>
<evidence type="ECO:0000256" key="1">
    <source>
        <dbReference type="ARBA" id="ARBA00004651"/>
    </source>
</evidence>